<feature type="domain" description="UspA" evidence="2">
    <location>
        <begin position="2"/>
        <end position="117"/>
    </location>
</feature>
<dbReference type="Proteomes" id="UP001248536">
    <property type="component" value="Unassembled WGS sequence"/>
</dbReference>
<gene>
    <name evidence="3" type="ORF">NC662_17845</name>
</gene>
<dbReference type="RefSeq" id="WP_049944175.1">
    <property type="nucleotide sequence ID" value="NZ_BAABDY010000007.1"/>
</dbReference>
<keyword evidence="4" id="KW-1185">Reference proteome</keyword>
<name>A0ABU2F6C7_HALAR</name>
<dbReference type="PANTHER" id="PTHR46268:SF6">
    <property type="entry name" value="UNIVERSAL STRESS PROTEIN UP12"/>
    <property type="match status" value="1"/>
</dbReference>
<dbReference type="PANTHER" id="PTHR46268">
    <property type="entry name" value="STRESS RESPONSE PROTEIN NHAX"/>
    <property type="match status" value="1"/>
</dbReference>
<reference evidence="3 4" key="1">
    <citation type="submission" date="2022-06" db="EMBL/GenBank/DDBJ databases">
        <title>Haloarcula sp. a new haloarchaeum isolate from saline soil.</title>
        <authorList>
            <person name="Strakova D."/>
            <person name="Galisteo C."/>
            <person name="Sanchez-Porro C."/>
            <person name="Ventosa A."/>
        </authorList>
    </citation>
    <scope>NUCLEOTIDE SEQUENCE [LARGE SCALE GENOMIC DNA]</scope>
    <source>
        <strain evidence="3 4">JCM 15760</strain>
    </source>
</reference>
<comment type="caution">
    <text evidence="3">The sequence shown here is derived from an EMBL/GenBank/DDBJ whole genome shotgun (WGS) entry which is preliminary data.</text>
</comment>
<evidence type="ECO:0000259" key="2">
    <source>
        <dbReference type="Pfam" id="PF00582"/>
    </source>
</evidence>
<dbReference type="Gene3D" id="3.40.50.620">
    <property type="entry name" value="HUPs"/>
    <property type="match status" value="1"/>
</dbReference>
<dbReference type="InterPro" id="IPR014729">
    <property type="entry name" value="Rossmann-like_a/b/a_fold"/>
</dbReference>
<dbReference type="Pfam" id="PF00582">
    <property type="entry name" value="Usp"/>
    <property type="match status" value="1"/>
</dbReference>
<evidence type="ECO:0000256" key="1">
    <source>
        <dbReference type="ARBA" id="ARBA00008791"/>
    </source>
</evidence>
<dbReference type="InterPro" id="IPR006016">
    <property type="entry name" value="UspA"/>
</dbReference>
<organism evidence="3 4">
    <name type="scientific">Haloarcula argentinensis</name>
    <dbReference type="NCBI Taxonomy" id="43776"/>
    <lineage>
        <taxon>Archaea</taxon>
        <taxon>Methanobacteriati</taxon>
        <taxon>Methanobacteriota</taxon>
        <taxon>Stenosarchaea group</taxon>
        <taxon>Halobacteria</taxon>
        <taxon>Halobacteriales</taxon>
        <taxon>Haloarculaceae</taxon>
        <taxon>Haloarcula</taxon>
    </lineage>
</organism>
<comment type="similarity">
    <text evidence="1">Belongs to the universal stress protein A family.</text>
</comment>
<dbReference type="PRINTS" id="PR01438">
    <property type="entry name" value="UNVRSLSTRESS"/>
</dbReference>
<accession>A0ABU2F6C7</accession>
<protein>
    <submittedName>
        <fullName evidence="3">Universal stress protein</fullName>
    </submittedName>
</protein>
<dbReference type="InterPro" id="IPR006015">
    <property type="entry name" value="Universal_stress_UspA"/>
</dbReference>
<evidence type="ECO:0000313" key="3">
    <source>
        <dbReference type="EMBL" id="MDS0255580.1"/>
    </source>
</evidence>
<dbReference type="SUPFAM" id="SSF52402">
    <property type="entry name" value="Adenine nucleotide alpha hydrolases-like"/>
    <property type="match status" value="1"/>
</dbReference>
<proteinExistence type="inferred from homology"/>
<dbReference type="EMBL" id="JAMQCP010000004">
    <property type="protein sequence ID" value="MDS0255580.1"/>
    <property type="molecule type" value="Genomic_DNA"/>
</dbReference>
<evidence type="ECO:0000313" key="4">
    <source>
        <dbReference type="Proteomes" id="UP001248536"/>
    </source>
</evidence>
<sequence>METAFDVAADRNAEIEVMSVVTVPQQTPLSEGRQFVSEERAVLDSALEFAENERPDVPVSETIRIGHEVAPAILNTVEQNDVDVVLMGWRGQGRRRDVALGSNVDQVVTQAGCDVLVQRIGDQPAVEDILVPTAGGPMRNSPLRWPEQ</sequence>
<dbReference type="CDD" id="cd00293">
    <property type="entry name" value="USP-like"/>
    <property type="match status" value="1"/>
</dbReference>